<evidence type="ECO:0000256" key="2">
    <source>
        <dbReference type="ARBA" id="ARBA00015915"/>
    </source>
</evidence>
<comment type="similarity">
    <text evidence="1">Belongs to the bacterial solute-binding protein 9 family.</text>
</comment>
<dbReference type="SUPFAM" id="SSF53807">
    <property type="entry name" value="Helical backbone' metal receptor"/>
    <property type="match status" value="1"/>
</dbReference>
<keyword evidence="4 7" id="KW-0732">Signal</keyword>
<dbReference type="EMBL" id="FOBO01000005">
    <property type="protein sequence ID" value="SEM52635.1"/>
    <property type="molecule type" value="Genomic_DNA"/>
</dbReference>
<accession>A0A1H7Z306</accession>
<evidence type="ECO:0000256" key="5">
    <source>
        <dbReference type="ARBA" id="ARBA00022906"/>
    </source>
</evidence>
<keyword evidence="5" id="KW-0864">Zinc transport</keyword>
<evidence type="ECO:0000256" key="1">
    <source>
        <dbReference type="ARBA" id="ARBA00011028"/>
    </source>
</evidence>
<evidence type="ECO:0000313" key="8">
    <source>
        <dbReference type="EMBL" id="SEM52635.1"/>
    </source>
</evidence>
<dbReference type="AlphaFoldDB" id="A0A1H7Z306"/>
<sequence length="343" mass="36414">MSIRVIATLSVGLGFSGAALAETPKVATDITPVHSLVAQVMEGAGAPALLIAPGASPHGYAMRPSEASALEAADLVFWMGEGLTPWLEGAIASLAGDAHVIALLGAAETRVLPFREGIAFDEHDEQDNDDHGHDDHDDHGHDDHDHDDHDHDDHGHDDHGHDDHDHGHAHDGADPHAWLDPANARVWLGVIAEELAEHDPENAALYKANAAAAQAEIAALEVDIAEQTAPLRDVPFLVFHDAYQYFETRFDIAAAGAIALGDAADPGPARVAALRDMAKERDIACVFSEPQFDPKLVRNVFGDSIGHGVLDPLASDVVPGPALYSEILRGMARAMTECLGTQD</sequence>
<feature type="region of interest" description="Disordered" evidence="6">
    <location>
        <begin position="123"/>
        <end position="176"/>
    </location>
</feature>
<organism evidence="8">
    <name type="scientific">Roseovarius tolerans</name>
    <dbReference type="NCBI Taxonomy" id="74031"/>
    <lineage>
        <taxon>Bacteria</taxon>
        <taxon>Pseudomonadati</taxon>
        <taxon>Pseudomonadota</taxon>
        <taxon>Alphaproteobacteria</taxon>
        <taxon>Rhodobacterales</taxon>
        <taxon>Roseobacteraceae</taxon>
        <taxon>Roseovarius</taxon>
    </lineage>
</organism>
<protein>
    <recommendedName>
        <fullName evidence="2">High-affinity zinc uptake system protein ZnuA</fullName>
    </recommendedName>
</protein>
<evidence type="ECO:0000256" key="4">
    <source>
        <dbReference type="ARBA" id="ARBA00022729"/>
    </source>
</evidence>
<dbReference type="InterPro" id="IPR006127">
    <property type="entry name" value="ZnuA-like"/>
</dbReference>
<reference evidence="8" key="1">
    <citation type="submission" date="2016-10" db="EMBL/GenBank/DDBJ databases">
        <authorList>
            <person name="de Groot N.N."/>
        </authorList>
    </citation>
    <scope>NUCLEOTIDE SEQUENCE [LARGE SCALE GENOMIC DNA]</scope>
    <source>
        <strain evidence="8">DSM 11457</strain>
    </source>
</reference>
<evidence type="ECO:0000256" key="3">
    <source>
        <dbReference type="ARBA" id="ARBA00022448"/>
    </source>
</evidence>
<evidence type="ECO:0000256" key="6">
    <source>
        <dbReference type="SAM" id="MobiDB-lite"/>
    </source>
</evidence>
<feature type="chain" id="PRO_5010329214" description="High-affinity zinc uptake system protein ZnuA" evidence="7">
    <location>
        <begin position="22"/>
        <end position="343"/>
    </location>
</feature>
<dbReference type="Gene3D" id="3.40.50.1980">
    <property type="entry name" value="Nitrogenase molybdenum iron protein domain"/>
    <property type="match status" value="3"/>
</dbReference>
<name>A0A1H7Z306_9RHOB</name>
<proteinExistence type="inferred from homology"/>
<dbReference type="InterPro" id="IPR050492">
    <property type="entry name" value="Bact_metal-bind_prot9"/>
</dbReference>
<feature type="signal peptide" evidence="7">
    <location>
        <begin position="1"/>
        <end position="21"/>
    </location>
</feature>
<dbReference type="RefSeq" id="WP_074785580.1">
    <property type="nucleotide sequence ID" value="NZ_FOBO01000005.1"/>
</dbReference>
<evidence type="ECO:0000256" key="7">
    <source>
        <dbReference type="SAM" id="SignalP"/>
    </source>
</evidence>
<dbReference type="PANTHER" id="PTHR42953:SF3">
    <property type="entry name" value="HIGH-AFFINITY ZINC UPTAKE SYSTEM PROTEIN ZNUA"/>
    <property type="match status" value="1"/>
</dbReference>
<gene>
    <name evidence="8" type="ORF">SAMN04488077_105184</name>
</gene>
<keyword evidence="5" id="KW-0406">Ion transport</keyword>
<keyword evidence="5" id="KW-0862">Zinc</keyword>
<dbReference type="Pfam" id="PF01297">
    <property type="entry name" value="ZnuA"/>
    <property type="match status" value="1"/>
</dbReference>
<dbReference type="Proteomes" id="UP000182160">
    <property type="component" value="Unassembled WGS sequence"/>
</dbReference>
<keyword evidence="3" id="KW-0813">Transport</keyword>
<feature type="compositionally biased region" description="Basic and acidic residues" evidence="6">
    <location>
        <begin position="129"/>
        <end position="174"/>
    </location>
</feature>
<dbReference type="PANTHER" id="PTHR42953">
    <property type="entry name" value="HIGH-AFFINITY ZINC UPTAKE SYSTEM PROTEIN ZNUA-RELATED"/>
    <property type="match status" value="1"/>
</dbReference>
<dbReference type="GO" id="GO:0046872">
    <property type="term" value="F:metal ion binding"/>
    <property type="evidence" value="ECO:0007669"/>
    <property type="project" value="InterPro"/>
</dbReference>
<dbReference type="GO" id="GO:0006829">
    <property type="term" value="P:zinc ion transport"/>
    <property type="evidence" value="ECO:0007669"/>
    <property type="project" value="UniProtKB-KW"/>
</dbReference>